<dbReference type="Proteomes" id="UP001364617">
    <property type="component" value="Unassembled WGS sequence"/>
</dbReference>
<feature type="compositionally biased region" description="Pro residues" evidence="8">
    <location>
        <begin position="1"/>
        <end position="12"/>
    </location>
</feature>
<dbReference type="Pfam" id="PF10601">
    <property type="entry name" value="zf-LITAF-like"/>
    <property type="match status" value="1"/>
</dbReference>
<keyword evidence="12" id="KW-1185">Reference proteome</keyword>
<comment type="subcellular location">
    <subcellularLocation>
        <location evidence="1">Endosome membrane</location>
        <topology evidence="1">Peripheral membrane protein</topology>
        <orientation evidence="1">Cytoplasmic side</orientation>
    </subcellularLocation>
    <subcellularLocation>
        <location evidence="2">Late endosome membrane</location>
    </subcellularLocation>
    <subcellularLocation>
        <location evidence="3">Lysosome membrane</location>
        <topology evidence="3">Peripheral membrane protein</topology>
        <orientation evidence="3">Cytoplasmic side</orientation>
    </subcellularLocation>
</comment>
<feature type="region of interest" description="Disordered" evidence="8">
    <location>
        <begin position="1"/>
        <end position="42"/>
    </location>
</feature>
<dbReference type="SMART" id="SM00714">
    <property type="entry name" value="LITAF"/>
    <property type="match status" value="1"/>
</dbReference>
<evidence type="ECO:0000259" key="10">
    <source>
        <dbReference type="PROSITE" id="PS51837"/>
    </source>
</evidence>
<accession>A0AAN9DA27</accession>
<evidence type="ECO:0000313" key="12">
    <source>
        <dbReference type="Proteomes" id="UP001364617"/>
    </source>
</evidence>
<evidence type="ECO:0000313" key="11">
    <source>
        <dbReference type="EMBL" id="KAK7165704.1"/>
    </source>
</evidence>
<evidence type="ECO:0000256" key="3">
    <source>
        <dbReference type="ARBA" id="ARBA00004630"/>
    </source>
</evidence>
<dbReference type="GO" id="GO:0098574">
    <property type="term" value="C:cytoplasmic side of lysosomal membrane"/>
    <property type="evidence" value="ECO:0007669"/>
    <property type="project" value="TreeGrafter"/>
</dbReference>
<reference evidence="11 12" key="1">
    <citation type="submission" date="2024-02" db="EMBL/GenBank/DDBJ databases">
        <title>Chromosome-level genome assembly of the Eurasian Minnow (Phoxinus phoxinus).</title>
        <authorList>
            <person name="Oriowo T.O."/>
            <person name="Martin S."/>
            <person name="Stange M."/>
            <person name="Chrysostomakis Y."/>
            <person name="Brown T."/>
            <person name="Winkler S."/>
            <person name="Kukowka S."/>
            <person name="Myers E.W."/>
            <person name="Bohne A."/>
        </authorList>
    </citation>
    <scope>NUCLEOTIDE SEQUENCE [LARGE SCALE GENOMIC DNA]</scope>
    <source>
        <strain evidence="11">ZFMK-TIS-60720</strain>
        <tissue evidence="11">Whole Organism</tissue>
    </source>
</reference>
<sequence length="142" mass="15651">MEKEYTPPPYSGPQPTQTGVNYPGPQAYPPPTDPHAAPYQPPPYGFGAPATTVQPIMVPVFTQAAVVSLTDVPGRVICPHCMTEVLTEIEYLSGLLTWLICGVLVLFVCWFCCCIPFCVDSCKDVKHTCPNCKNVIRVYKRM</sequence>
<keyword evidence="6" id="KW-0862">Zinc</keyword>
<keyword evidence="7 9" id="KW-0472">Membrane</keyword>
<dbReference type="GO" id="GO:0005634">
    <property type="term" value="C:nucleus"/>
    <property type="evidence" value="ECO:0007669"/>
    <property type="project" value="TreeGrafter"/>
</dbReference>
<keyword evidence="5" id="KW-0479">Metal-binding</keyword>
<dbReference type="AlphaFoldDB" id="A0AAN9DA27"/>
<dbReference type="InterPro" id="IPR006629">
    <property type="entry name" value="LITAF"/>
</dbReference>
<organism evidence="11 12">
    <name type="scientific">Phoxinus phoxinus</name>
    <name type="common">Eurasian minnow</name>
    <dbReference type="NCBI Taxonomy" id="58324"/>
    <lineage>
        <taxon>Eukaryota</taxon>
        <taxon>Metazoa</taxon>
        <taxon>Chordata</taxon>
        <taxon>Craniata</taxon>
        <taxon>Vertebrata</taxon>
        <taxon>Euteleostomi</taxon>
        <taxon>Actinopterygii</taxon>
        <taxon>Neopterygii</taxon>
        <taxon>Teleostei</taxon>
        <taxon>Ostariophysi</taxon>
        <taxon>Cypriniformes</taxon>
        <taxon>Leuciscidae</taxon>
        <taxon>Phoxininae</taxon>
        <taxon>Phoxinus</taxon>
    </lineage>
</organism>
<dbReference type="InterPro" id="IPR037519">
    <property type="entry name" value="LITAF_fam"/>
</dbReference>
<evidence type="ECO:0000256" key="9">
    <source>
        <dbReference type="SAM" id="Phobius"/>
    </source>
</evidence>
<feature type="compositionally biased region" description="Pro residues" evidence="8">
    <location>
        <begin position="26"/>
        <end position="42"/>
    </location>
</feature>
<feature type="domain" description="LITAF" evidence="10">
    <location>
        <begin position="58"/>
        <end position="141"/>
    </location>
</feature>
<dbReference type="EMBL" id="JAYKXH010000006">
    <property type="protein sequence ID" value="KAK7165704.1"/>
    <property type="molecule type" value="Genomic_DNA"/>
</dbReference>
<dbReference type="PANTHER" id="PTHR23292:SF48">
    <property type="entry name" value="LIPOPOLYSACCHARIDE-INDUCED TUMOR NECROSIS FACTOR-ALPHA FACTOR HOMOLOG-RELATED"/>
    <property type="match status" value="1"/>
</dbReference>
<keyword evidence="9" id="KW-0812">Transmembrane</keyword>
<evidence type="ECO:0000256" key="8">
    <source>
        <dbReference type="SAM" id="MobiDB-lite"/>
    </source>
</evidence>
<feature type="transmembrane region" description="Helical" evidence="9">
    <location>
        <begin position="95"/>
        <end position="119"/>
    </location>
</feature>
<evidence type="ECO:0000256" key="5">
    <source>
        <dbReference type="ARBA" id="ARBA00022723"/>
    </source>
</evidence>
<evidence type="ECO:0000256" key="1">
    <source>
        <dbReference type="ARBA" id="ARBA00004125"/>
    </source>
</evidence>
<name>A0AAN9DA27_9TELE</name>
<evidence type="ECO:0000256" key="6">
    <source>
        <dbReference type="ARBA" id="ARBA00022833"/>
    </source>
</evidence>
<dbReference type="PANTHER" id="PTHR23292">
    <property type="entry name" value="LIPOPOLYSACCHARIDE-INDUCED TUMOR NECROSIS FACTOR-ALPHA FACTOR"/>
    <property type="match status" value="1"/>
</dbReference>
<dbReference type="PROSITE" id="PS51837">
    <property type="entry name" value="LITAF"/>
    <property type="match status" value="1"/>
</dbReference>
<dbReference type="GO" id="GO:0098560">
    <property type="term" value="C:cytoplasmic side of late endosome membrane"/>
    <property type="evidence" value="ECO:0007669"/>
    <property type="project" value="TreeGrafter"/>
</dbReference>
<dbReference type="GO" id="GO:0008270">
    <property type="term" value="F:zinc ion binding"/>
    <property type="evidence" value="ECO:0007669"/>
    <property type="project" value="TreeGrafter"/>
</dbReference>
<evidence type="ECO:0000256" key="7">
    <source>
        <dbReference type="ARBA" id="ARBA00023136"/>
    </source>
</evidence>
<comment type="caution">
    <text evidence="11">The sequence shown here is derived from an EMBL/GenBank/DDBJ whole genome shotgun (WGS) entry which is preliminary data.</text>
</comment>
<evidence type="ECO:0000256" key="4">
    <source>
        <dbReference type="ARBA" id="ARBA00005975"/>
    </source>
</evidence>
<protein>
    <recommendedName>
        <fullName evidence="10">LITAF domain-containing protein</fullName>
    </recommendedName>
</protein>
<comment type="similarity">
    <text evidence="4">Belongs to the CDIP1/LITAF family.</text>
</comment>
<proteinExistence type="inferred from homology"/>
<gene>
    <name evidence="11" type="ORF">R3I93_005701</name>
</gene>
<evidence type="ECO:0000256" key="2">
    <source>
        <dbReference type="ARBA" id="ARBA00004414"/>
    </source>
</evidence>
<keyword evidence="9" id="KW-1133">Transmembrane helix</keyword>